<evidence type="ECO:0000256" key="1">
    <source>
        <dbReference type="SAM" id="MobiDB-lite"/>
    </source>
</evidence>
<reference evidence="3" key="1">
    <citation type="submission" date="2011-10" db="EMBL/GenBank/DDBJ databases">
        <title>The Genome Sequence of Fusarium oxysporum HDV247.</title>
        <authorList>
            <consortium name="The Broad Institute Genome Sequencing Platform"/>
            <person name="Ma L.-J."/>
            <person name="Gale L.R."/>
            <person name="Schwartz D.C."/>
            <person name="Zhou S."/>
            <person name="Corby-Kistler H."/>
            <person name="Young S.K."/>
            <person name="Zeng Q."/>
            <person name="Gargeya S."/>
            <person name="Fitzgerald M."/>
            <person name="Haas B."/>
            <person name="Abouelleil A."/>
            <person name="Alvarado L."/>
            <person name="Arachchi H.M."/>
            <person name="Berlin A."/>
            <person name="Brown A."/>
            <person name="Chapman S.B."/>
            <person name="Chen Z."/>
            <person name="Dunbar C."/>
            <person name="Freedman E."/>
            <person name="Gearin G."/>
            <person name="Goldberg J."/>
            <person name="Griggs A."/>
            <person name="Gujja S."/>
            <person name="Heiman D."/>
            <person name="Howarth C."/>
            <person name="Larson L."/>
            <person name="Lui A."/>
            <person name="MacDonald P.J.P."/>
            <person name="Montmayeur A."/>
            <person name="Murphy C."/>
            <person name="Neiman D."/>
            <person name="Pearson M."/>
            <person name="Priest M."/>
            <person name="Roberts A."/>
            <person name="Saif S."/>
            <person name="Shea T."/>
            <person name="Shenoy N."/>
            <person name="Sisk P."/>
            <person name="Stolte C."/>
            <person name="Sykes S."/>
            <person name="Wortman J."/>
            <person name="Nusbaum C."/>
            <person name="Birren B."/>
        </authorList>
    </citation>
    <scope>NUCLEOTIDE SEQUENCE [LARGE SCALE GENOMIC DNA]</scope>
    <source>
        <strain evidence="3">HDV247</strain>
    </source>
</reference>
<sequence>MNVVLKVSMCAMGDLGSRGSSPPPIWTLLDAKPWTDLDEHMGASRSLRQVESWLSSCEAGHEYCLSHGSGPGKYFPTRVIDVDRVEDGTVYLRERSEVETGFLSEEHKAEDLRRGYSAYWTLSHRWGDPELIQQLSQSTENRLRSGMGVSDLSPTFRDACLIVRRMGYRYIWIDSLCIFQDSLSEWQQEAKAMVDVYRHSFCNISAIGASSNPSSIGLFSRRRLPLRLLFPFKVHWQHLDDERGSRVGPWVFFNDSIWTDDVASMPLSTRGWVVQERFLAPRVLHFTENQIYWECLETTVCEADPSGELQILAKDWHLRPPIQTVYKAAGREIARSLSKVLSGQQYITREEETAYLTLWGDLVSTYANCALTNESDRLIAMSGIAKSFQEANKDTYLAGLWKKVIHSDLTWKTDASDGAKVFRSDSSYAPTWSWASVVGGHTTLNAVHQKYRGIPVSLINLVAERIVSEPPGGDPTGLLRSAELDIECMLYYYRWTSQSTTLAVFKDEARHNSYFRKEFSSQHLHLDTADMVRKFKEMAEVEGAINRPLQENTTNSTPRQPSQKHTELSKTLQRNFNSTAIMKTTTMLMIAAFASSALSLEVKDASTAGGGTPGSPACNRQCLITISPVDGASTQRSDGFPGSCKEYATGQLKGINRSVDGGRLNINGVGGNLVIDFVKNGRDRRASFTNCKEAVFTGAQCSLKQGGCDKQAESG</sequence>
<evidence type="ECO:0000259" key="2">
    <source>
        <dbReference type="Pfam" id="PF06985"/>
    </source>
</evidence>
<dbReference type="HOGENOM" id="CLU_002639_8_10_1"/>
<dbReference type="OrthoDB" id="5362512at2759"/>
<protein>
    <recommendedName>
        <fullName evidence="2">Heterokaryon incompatibility domain-containing protein</fullName>
    </recommendedName>
</protein>
<name>W9PG22_FUSOX</name>
<dbReference type="AlphaFoldDB" id="W9PG22"/>
<dbReference type="PANTHER" id="PTHR33112:SF10">
    <property type="entry name" value="TOL"/>
    <property type="match status" value="1"/>
</dbReference>
<dbReference type="InterPro" id="IPR010730">
    <property type="entry name" value="HET"/>
</dbReference>
<gene>
    <name evidence="3" type="ORF">FOVG_05642</name>
</gene>
<reference evidence="3" key="2">
    <citation type="submission" date="2012-05" db="EMBL/GenBank/DDBJ databases">
        <title>Annotation of the Genome Sequence of Fusarium oxysporum HDV247.</title>
        <authorList>
            <consortium name="The Broad Institute Genomics Platform"/>
            <person name="Ma L.-J."/>
            <person name="Corby-Kistler H."/>
            <person name="Broz K."/>
            <person name="Gale L.R."/>
            <person name="Jonkers W."/>
            <person name="O'Donnell K."/>
            <person name="Ploetz R."/>
            <person name="Steinberg C."/>
            <person name="Schwartz D.C."/>
            <person name="VanEtten H."/>
            <person name="Zhou S."/>
            <person name="Young S.K."/>
            <person name="Zeng Q."/>
            <person name="Gargeya S."/>
            <person name="Fitzgerald M."/>
            <person name="Abouelleil A."/>
            <person name="Alvarado L."/>
            <person name="Chapman S.B."/>
            <person name="Gainer-Dewar J."/>
            <person name="Goldberg J."/>
            <person name="Griggs A."/>
            <person name="Gujja S."/>
            <person name="Hansen M."/>
            <person name="Howarth C."/>
            <person name="Imamovic A."/>
            <person name="Ireland A."/>
            <person name="Larimer J."/>
            <person name="McCowan C."/>
            <person name="Murphy C."/>
            <person name="Pearson M."/>
            <person name="Poon T.W."/>
            <person name="Priest M."/>
            <person name="Roberts A."/>
            <person name="Saif S."/>
            <person name="Shea T."/>
            <person name="Sykes S."/>
            <person name="Wortman J."/>
            <person name="Nusbaum C."/>
            <person name="Birren B."/>
        </authorList>
    </citation>
    <scope>NUCLEOTIDE SEQUENCE</scope>
    <source>
        <strain evidence="3">HDV247</strain>
    </source>
</reference>
<feature type="domain" description="Heterokaryon incompatibility" evidence="2">
    <location>
        <begin position="119"/>
        <end position="276"/>
    </location>
</feature>
<dbReference type="PANTHER" id="PTHR33112">
    <property type="entry name" value="DOMAIN PROTEIN, PUTATIVE-RELATED"/>
    <property type="match status" value="1"/>
</dbReference>
<organism evidence="3">
    <name type="scientific">Fusarium oxysporum f. sp. pisi HDV247</name>
    <dbReference type="NCBI Taxonomy" id="1080344"/>
    <lineage>
        <taxon>Eukaryota</taxon>
        <taxon>Fungi</taxon>
        <taxon>Dikarya</taxon>
        <taxon>Ascomycota</taxon>
        <taxon>Pezizomycotina</taxon>
        <taxon>Sordariomycetes</taxon>
        <taxon>Hypocreomycetidae</taxon>
        <taxon>Hypocreales</taxon>
        <taxon>Nectriaceae</taxon>
        <taxon>Fusarium</taxon>
        <taxon>Fusarium oxysporum species complex</taxon>
    </lineage>
</organism>
<proteinExistence type="predicted"/>
<dbReference type="EMBL" id="JH650971">
    <property type="protein sequence ID" value="EXA44139.1"/>
    <property type="molecule type" value="Genomic_DNA"/>
</dbReference>
<evidence type="ECO:0000313" key="3">
    <source>
        <dbReference type="EMBL" id="EXA44139.1"/>
    </source>
</evidence>
<dbReference type="Pfam" id="PF06985">
    <property type="entry name" value="HET"/>
    <property type="match status" value="1"/>
</dbReference>
<feature type="region of interest" description="Disordered" evidence="1">
    <location>
        <begin position="544"/>
        <end position="568"/>
    </location>
</feature>
<accession>W9PG22</accession>
<feature type="compositionally biased region" description="Polar residues" evidence="1">
    <location>
        <begin position="549"/>
        <end position="568"/>
    </location>
</feature>
<dbReference type="Proteomes" id="UP000030751">
    <property type="component" value="Unassembled WGS sequence"/>
</dbReference>